<proteinExistence type="predicted"/>
<name>A0ABV3DE56_9ACTN</name>
<evidence type="ECO:0000313" key="1">
    <source>
        <dbReference type="EMBL" id="MEU8134020.1"/>
    </source>
</evidence>
<gene>
    <name evidence="1" type="ORF">AB0C36_10960</name>
</gene>
<dbReference type="EMBL" id="JBEZFP010000021">
    <property type="protein sequence ID" value="MEU8134020.1"/>
    <property type="molecule type" value="Genomic_DNA"/>
</dbReference>
<keyword evidence="2" id="KW-1185">Reference proteome</keyword>
<accession>A0ABV3DE56</accession>
<protein>
    <submittedName>
        <fullName evidence="1">SCO5918 family protein</fullName>
    </submittedName>
</protein>
<dbReference type="Proteomes" id="UP001551482">
    <property type="component" value="Unassembled WGS sequence"/>
</dbReference>
<dbReference type="InterPro" id="IPR047719">
    <property type="entry name" value="SCO5918-like"/>
</dbReference>
<dbReference type="RefSeq" id="WP_358352336.1">
    <property type="nucleotide sequence ID" value="NZ_JBEZFP010000021.1"/>
</dbReference>
<sequence>MRCIIAGFAFELSRNGVLASMKGVKPEPITSGSVVIGRRRYPVKQVGGVLTRQDRRDFTADEVSRAMARLGFLCRVLPDAAPCVPTALETAAPSGAPAPNPA</sequence>
<evidence type="ECO:0000313" key="2">
    <source>
        <dbReference type="Proteomes" id="UP001551482"/>
    </source>
</evidence>
<comment type="caution">
    <text evidence="1">The sequence shown here is derived from an EMBL/GenBank/DDBJ whole genome shotgun (WGS) entry which is preliminary data.</text>
</comment>
<reference evidence="1 2" key="1">
    <citation type="submission" date="2024-06" db="EMBL/GenBank/DDBJ databases">
        <title>The Natural Products Discovery Center: Release of the First 8490 Sequenced Strains for Exploring Actinobacteria Biosynthetic Diversity.</title>
        <authorList>
            <person name="Kalkreuter E."/>
            <person name="Kautsar S.A."/>
            <person name="Yang D."/>
            <person name="Bader C.D."/>
            <person name="Teijaro C.N."/>
            <person name="Fluegel L."/>
            <person name="Davis C.M."/>
            <person name="Simpson J.R."/>
            <person name="Lauterbach L."/>
            <person name="Steele A.D."/>
            <person name="Gui C."/>
            <person name="Meng S."/>
            <person name="Li G."/>
            <person name="Viehrig K."/>
            <person name="Ye F."/>
            <person name="Su P."/>
            <person name="Kiefer A.F."/>
            <person name="Nichols A."/>
            <person name="Cepeda A.J."/>
            <person name="Yan W."/>
            <person name="Fan B."/>
            <person name="Jiang Y."/>
            <person name="Adhikari A."/>
            <person name="Zheng C.-J."/>
            <person name="Schuster L."/>
            <person name="Cowan T.M."/>
            <person name="Smanski M.J."/>
            <person name="Chevrette M.G."/>
            <person name="De Carvalho L.P.S."/>
            <person name="Shen B."/>
        </authorList>
    </citation>
    <scope>NUCLEOTIDE SEQUENCE [LARGE SCALE GENOMIC DNA]</scope>
    <source>
        <strain evidence="1 2">NPDC048946</strain>
    </source>
</reference>
<organism evidence="1 2">
    <name type="scientific">Streptodolium elevatio</name>
    <dbReference type="NCBI Taxonomy" id="3157996"/>
    <lineage>
        <taxon>Bacteria</taxon>
        <taxon>Bacillati</taxon>
        <taxon>Actinomycetota</taxon>
        <taxon>Actinomycetes</taxon>
        <taxon>Kitasatosporales</taxon>
        <taxon>Streptomycetaceae</taxon>
        <taxon>Streptodolium</taxon>
    </lineage>
</organism>
<dbReference type="NCBIfam" id="NF038312">
    <property type="entry name" value="SCO5918_fam"/>
    <property type="match status" value="1"/>
</dbReference>